<organism evidence="4 5">
    <name type="scientific">Dialister hominis</name>
    <dbReference type="NCBI Taxonomy" id="2582419"/>
    <lineage>
        <taxon>Bacteria</taxon>
        <taxon>Bacillati</taxon>
        <taxon>Bacillota</taxon>
        <taxon>Negativicutes</taxon>
        <taxon>Veillonellales</taxon>
        <taxon>Veillonellaceae</taxon>
        <taxon>Dialister</taxon>
    </lineage>
</organism>
<dbReference type="Pfam" id="PF02571">
    <property type="entry name" value="CbiJ"/>
    <property type="match status" value="1"/>
</dbReference>
<accession>A0A8D5A201</accession>
<dbReference type="PROSITE" id="PS51014">
    <property type="entry name" value="COBK_CBIJ"/>
    <property type="match status" value="1"/>
</dbReference>
<dbReference type="NCBIfam" id="TIGR00715">
    <property type="entry name" value="precor6x_red"/>
    <property type="match status" value="1"/>
</dbReference>
<dbReference type="KEGG" id="dho:Dia5BBH33_07660"/>
<sequence>MIWIISGTQDGRELGAELADRENLKNPDERKGILMTVVSQYGKVLAEHTGIDIEVGRFTKPDMVRIIHDKDIELIIDASHPYAAIVSETAFSACRETGIQYIRYERPEIPLPDYDKLYVVKDENEAAELAGRLGNSILLTTGSKTLSTFVNSKALEGKEIWARVLPTSGVVKMCEELGMKAKNILAVQGPFSYEMNMAMIHDYKADVLITKNSGLVGGSDKKLEAAMSAGIAVIVIEKPKSVLTGVPVFNNTQDVLSYMEDHYGLYKEPKSN</sequence>
<dbReference type="InterPro" id="IPR003723">
    <property type="entry name" value="Precorrin-6x_reduct"/>
</dbReference>
<dbReference type="GeneID" id="92715985"/>
<dbReference type="PANTHER" id="PTHR36925">
    <property type="entry name" value="COBALT-PRECORRIN-6A REDUCTASE"/>
    <property type="match status" value="1"/>
</dbReference>
<evidence type="ECO:0000256" key="3">
    <source>
        <dbReference type="ARBA" id="ARBA00023002"/>
    </source>
</evidence>
<proteinExistence type="predicted"/>
<dbReference type="RefSeq" id="WP_022381629.1">
    <property type="nucleotide sequence ID" value="NZ_AP019697.1"/>
</dbReference>
<dbReference type="AlphaFoldDB" id="A0A8D5A201"/>
<protein>
    <submittedName>
        <fullName evidence="4">Precorrin-6A reductase</fullName>
    </submittedName>
</protein>
<dbReference type="GO" id="GO:0016994">
    <property type="term" value="F:precorrin-6A reductase activity"/>
    <property type="evidence" value="ECO:0007669"/>
    <property type="project" value="InterPro"/>
</dbReference>
<evidence type="ECO:0000256" key="2">
    <source>
        <dbReference type="ARBA" id="ARBA00022573"/>
    </source>
</evidence>
<keyword evidence="5" id="KW-1185">Reference proteome</keyword>
<evidence type="ECO:0000313" key="5">
    <source>
        <dbReference type="Proteomes" id="UP000320585"/>
    </source>
</evidence>
<dbReference type="GO" id="GO:0009236">
    <property type="term" value="P:cobalamin biosynthetic process"/>
    <property type="evidence" value="ECO:0007669"/>
    <property type="project" value="UniProtKB-UniPathway"/>
</dbReference>
<keyword evidence="2" id="KW-0169">Cobalamin biosynthesis</keyword>
<dbReference type="OrthoDB" id="9780707at2"/>
<evidence type="ECO:0000313" key="4">
    <source>
        <dbReference type="EMBL" id="BBK24831.1"/>
    </source>
</evidence>
<keyword evidence="3" id="KW-0560">Oxidoreductase</keyword>
<comment type="pathway">
    <text evidence="1">Cofactor biosynthesis; adenosylcobalamin biosynthesis.</text>
</comment>
<dbReference type="Proteomes" id="UP000320585">
    <property type="component" value="Chromosome"/>
</dbReference>
<name>A0A8D5A201_9FIRM</name>
<dbReference type="PANTHER" id="PTHR36925:SF1">
    <property type="entry name" value="COBALT-PRECORRIN-6A REDUCTASE"/>
    <property type="match status" value="1"/>
</dbReference>
<evidence type="ECO:0000256" key="1">
    <source>
        <dbReference type="ARBA" id="ARBA00004953"/>
    </source>
</evidence>
<dbReference type="UniPathway" id="UPA00148"/>
<dbReference type="EMBL" id="AP019697">
    <property type="protein sequence ID" value="BBK24831.1"/>
    <property type="molecule type" value="Genomic_DNA"/>
</dbReference>
<gene>
    <name evidence="4" type="ORF">Dia5BBH33_07660</name>
</gene>
<reference evidence="5" key="1">
    <citation type="submission" date="2019-05" db="EMBL/GenBank/DDBJ databases">
        <title>Complete genome sequencing of Dialister sp. strain 5BBH33.</title>
        <authorList>
            <person name="Sakamoto M."/>
            <person name="Murakami T."/>
            <person name="Mori H."/>
        </authorList>
    </citation>
    <scope>NUCLEOTIDE SEQUENCE [LARGE SCALE GENOMIC DNA]</scope>
    <source>
        <strain evidence="5">5BBH33</strain>
    </source>
</reference>